<evidence type="ECO:0000313" key="2">
    <source>
        <dbReference type="Proteomes" id="UP000324222"/>
    </source>
</evidence>
<reference evidence="1 2" key="1">
    <citation type="submission" date="2019-05" db="EMBL/GenBank/DDBJ databases">
        <title>Another draft genome of Portunus trituberculatus and its Hox gene families provides insights of decapod evolution.</title>
        <authorList>
            <person name="Jeong J.-H."/>
            <person name="Song I."/>
            <person name="Kim S."/>
            <person name="Choi T."/>
            <person name="Kim D."/>
            <person name="Ryu S."/>
            <person name="Kim W."/>
        </authorList>
    </citation>
    <scope>NUCLEOTIDE SEQUENCE [LARGE SCALE GENOMIC DNA]</scope>
    <source>
        <tissue evidence="1">Muscle</tissue>
    </source>
</reference>
<evidence type="ECO:0000313" key="1">
    <source>
        <dbReference type="EMBL" id="MPC36140.1"/>
    </source>
</evidence>
<comment type="caution">
    <text evidence="1">The sequence shown here is derived from an EMBL/GenBank/DDBJ whole genome shotgun (WGS) entry which is preliminary data.</text>
</comment>
<dbReference type="Proteomes" id="UP000324222">
    <property type="component" value="Unassembled WGS sequence"/>
</dbReference>
<gene>
    <name evidence="1" type="ORF">E2C01_029589</name>
</gene>
<dbReference type="EMBL" id="VSRR010003433">
    <property type="protein sequence ID" value="MPC36140.1"/>
    <property type="molecule type" value="Genomic_DNA"/>
</dbReference>
<sequence>MNSQQKKMLLIPRNQLVLLFEHDGDHLLQGFKFLIHNDDPSQGNSFFLKARKLPLSTPFTQLSQS</sequence>
<proteinExistence type="predicted"/>
<organism evidence="1 2">
    <name type="scientific">Portunus trituberculatus</name>
    <name type="common">Swimming crab</name>
    <name type="synonym">Neptunus trituberculatus</name>
    <dbReference type="NCBI Taxonomy" id="210409"/>
    <lineage>
        <taxon>Eukaryota</taxon>
        <taxon>Metazoa</taxon>
        <taxon>Ecdysozoa</taxon>
        <taxon>Arthropoda</taxon>
        <taxon>Crustacea</taxon>
        <taxon>Multicrustacea</taxon>
        <taxon>Malacostraca</taxon>
        <taxon>Eumalacostraca</taxon>
        <taxon>Eucarida</taxon>
        <taxon>Decapoda</taxon>
        <taxon>Pleocyemata</taxon>
        <taxon>Brachyura</taxon>
        <taxon>Eubrachyura</taxon>
        <taxon>Portunoidea</taxon>
        <taxon>Portunidae</taxon>
        <taxon>Portuninae</taxon>
        <taxon>Portunus</taxon>
    </lineage>
</organism>
<dbReference type="AlphaFoldDB" id="A0A5B7ENC3"/>
<protein>
    <submittedName>
        <fullName evidence="1">Uncharacterized protein</fullName>
    </submittedName>
</protein>
<accession>A0A5B7ENC3</accession>
<keyword evidence="2" id="KW-1185">Reference proteome</keyword>
<name>A0A5B7ENC3_PORTR</name>